<reference evidence="2 3" key="1">
    <citation type="submission" date="2016-10" db="EMBL/GenBank/DDBJ databases">
        <authorList>
            <person name="de Groot N.N."/>
        </authorList>
    </citation>
    <scope>NUCLEOTIDE SEQUENCE [LARGE SCALE GENOMIC DNA]</scope>
    <source>
        <strain evidence="2 3">DSM 43357</strain>
    </source>
</reference>
<evidence type="ECO:0000256" key="1">
    <source>
        <dbReference type="SAM" id="SignalP"/>
    </source>
</evidence>
<dbReference type="EMBL" id="FOBF01000035">
    <property type="protein sequence ID" value="SEN74861.1"/>
    <property type="molecule type" value="Genomic_DNA"/>
</dbReference>
<dbReference type="RefSeq" id="WP_055501496.1">
    <property type="nucleotide sequence ID" value="NZ_BBZG01000001.1"/>
</dbReference>
<evidence type="ECO:0000313" key="3">
    <source>
        <dbReference type="Proteomes" id="UP000198953"/>
    </source>
</evidence>
<sequence>MFATCRRAVSRNAYSLSLGLAALALGGAAMTPASVSASVSAPVAGSAAPAQAVAWPWPQPSDIAYLPGYLDLQAAPSGAWRDSRLEVTLPRAGTYALDLDVRSRLSGLTPVNSFIVARLWNVTDGTSVPDSERLLNQIIDLGGTGGRLIGQNTTVPISERITVKEPTTIRLQARRDNTAGASNTAGIISDLQGRTSFRYVRIS</sequence>
<keyword evidence="3" id="KW-1185">Reference proteome</keyword>
<dbReference type="AlphaFoldDB" id="A0A1H8J2G3"/>
<organism evidence="2 3">
    <name type="scientific">Nonomuraea pusilla</name>
    <dbReference type="NCBI Taxonomy" id="46177"/>
    <lineage>
        <taxon>Bacteria</taxon>
        <taxon>Bacillati</taxon>
        <taxon>Actinomycetota</taxon>
        <taxon>Actinomycetes</taxon>
        <taxon>Streptosporangiales</taxon>
        <taxon>Streptosporangiaceae</taxon>
        <taxon>Nonomuraea</taxon>
    </lineage>
</organism>
<accession>A0A1H8J2G3</accession>
<keyword evidence="1" id="KW-0732">Signal</keyword>
<gene>
    <name evidence="2" type="ORF">SAMN05660976_08222</name>
</gene>
<feature type="signal peptide" evidence="1">
    <location>
        <begin position="1"/>
        <end position="37"/>
    </location>
</feature>
<evidence type="ECO:0000313" key="2">
    <source>
        <dbReference type="EMBL" id="SEN74861.1"/>
    </source>
</evidence>
<name>A0A1H8J2G3_9ACTN</name>
<protein>
    <submittedName>
        <fullName evidence="2">Uncharacterized protein</fullName>
    </submittedName>
</protein>
<proteinExistence type="predicted"/>
<dbReference type="Proteomes" id="UP000198953">
    <property type="component" value="Unassembled WGS sequence"/>
</dbReference>
<feature type="chain" id="PRO_5011468704" evidence="1">
    <location>
        <begin position="38"/>
        <end position="203"/>
    </location>
</feature>